<dbReference type="AlphaFoldDB" id="A0A1A9ZIP1"/>
<evidence type="ECO:0000313" key="2">
    <source>
        <dbReference type="Proteomes" id="UP000092445"/>
    </source>
</evidence>
<dbReference type="Proteomes" id="UP000092445">
    <property type="component" value="Unassembled WGS sequence"/>
</dbReference>
<reference evidence="2" key="1">
    <citation type="submission" date="2014-03" db="EMBL/GenBank/DDBJ databases">
        <authorList>
            <person name="Aksoy S."/>
            <person name="Warren W."/>
            <person name="Wilson R.K."/>
        </authorList>
    </citation>
    <scope>NUCLEOTIDE SEQUENCE [LARGE SCALE GENOMIC DNA]</scope>
    <source>
        <strain evidence="2">IAEA</strain>
    </source>
</reference>
<accession>A0A1A9ZIP1</accession>
<sequence length="142" mass="15910">MVLFHIVFISKFHMTTSLGFCLFKTSCCPILIGIVVDACDLIVRVFEGRPSKLQHITLRALVRYVDPLVDKMGNILPKTLGFKKSISQLIYPAVGTNSCLCRSIGVIETSKLLDLYIVSPFVMPICSLDYVTFSVHPHKKTF</sequence>
<protein>
    <submittedName>
        <fullName evidence="1">Uncharacterized protein</fullName>
    </submittedName>
</protein>
<proteinExistence type="predicted"/>
<name>A0A1A9ZIP1_GLOPL</name>
<dbReference type="EnsemblMetazoa" id="GPAI015875-RA">
    <property type="protein sequence ID" value="GPAI015875-PA"/>
    <property type="gene ID" value="GPAI015875"/>
</dbReference>
<evidence type="ECO:0000313" key="1">
    <source>
        <dbReference type="EnsemblMetazoa" id="GPAI015875-PA"/>
    </source>
</evidence>
<organism evidence="1 2">
    <name type="scientific">Glossina pallidipes</name>
    <name type="common">Tsetse fly</name>
    <dbReference type="NCBI Taxonomy" id="7398"/>
    <lineage>
        <taxon>Eukaryota</taxon>
        <taxon>Metazoa</taxon>
        <taxon>Ecdysozoa</taxon>
        <taxon>Arthropoda</taxon>
        <taxon>Hexapoda</taxon>
        <taxon>Insecta</taxon>
        <taxon>Pterygota</taxon>
        <taxon>Neoptera</taxon>
        <taxon>Endopterygota</taxon>
        <taxon>Diptera</taxon>
        <taxon>Brachycera</taxon>
        <taxon>Muscomorpha</taxon>
        <taxon>Hippoboscoidea</taxon>
        <taxon>Glossinidae</taxon>
        <taxon>Glossina</taxon>
    </lineage>
</organism>
<dbReference type="VEuPathDB" id="VectorBase:GPAI015875"/>
<keyword evidence="2" id="KW-1185">Reference proteome</keyword>
<reference evidence="1" key="2">
    <citation type="submission" date="2020-05" db="UniProtKB">
        <authorList>
            <consortium name="EnsemblMetazoa"/>
        </authorList>
    </citation>
    <scope>IDENTIFICATION</scope>
    <source>
        <strain evidence="1">IAEA</strain>
    </source>
</reference>